<dbReference type="RefSeq" id="WP_354509140.1">
    <property type="nucleotide sequence ID" value="NZ_JBEPMO010000009.1"/>
</dbReference>
<evidence type="ECO:0000313" key="3">
    <source>
        <dbReference type="EMBL" id="MET3732176.1"/>
    </source>
</evidence>
<dbReference type="NCBIfam" id="TIGR04183">
    <property type="entry name" value="Por_Secre_tail"/>
    <property type="match status" value="1"/>
</dbReference>
<name>A0ABV2LUD4_9FLAO</name>
<dbReference type="InterPro" id="IPR026444">
    <property type="entry name" value="Secre_tail"/>
</dbReference>
<sequence>MKNFILTGALLIGTFTQTFAQEQVYRITDKNGVEYENNSVHSFNVHGTFDDPREDAKLFLVAHNDSTEDIRLAGEIVEIINTDGEMGQFCIGGPAGNCFFPLVVGGYYPSNNGGQLNAGTSWGNFDYIINLDPAVGSSYKVRFTQKEVSGADVPNTNFFITYVYAGQMGVSDLNTKAIAEVYPTVAKGFTNVNLSEDAQVQVVNALGKTVKTTSFNAGTHKLDLSGFAAGVYWVSFKGQSGKTHSIKMVVK</sequence>
<evidence type="ECO:0000313" key="4">
    <source>
        <dbReference type="Proteomes" id="UP001549146"/>
    </source>
</evidence>
<evidence type="ECO:0000259" key="2">
    <source>
        <dbReference type="Pfam" id="PF18962"/>
    </source>
</evidence>
<feature type="domain" description="Secretion system C-terminal sorting" evidence="2">
    <location>
        <begin position="181"/>
        <end position="250"/>
    </location>
</feature>
<gene>
    <name evidence="3" type="ORF">ABID46_001763</name>
</gene>
<proteinExistence type="predicted"/>
<organism evidence="3 4">
    <name type="scientific">Moheibacter stercoris</name>
    <dbReference type="NCBI Taxonomy" id="1628251"/>
    <lineage>
        <taxon>Bacteria</taxon>
        <taxon>Pseudomonadati</taxon>
        <taxon>Bacteroidota</taxon>
        <taxon>Flavobacteriia</taxon>
        <taxon>Flavobacteriales</taxon>
        <taxon>Weeksellaceae</taxon>
        <taxon>Moheibacter</taxon>
    </lineage>
</organism>
<dbReference type="EMBL" id="JBEPMO010000009">
    <property type="protein sequence ID" value="MET3732176.1"/>
    <property type="molecule type" value="Genomic_DNA"/>
</dbReference>
<dbReference type="Pfam" id="PF18962">
    <property type="entry name" value="Por_Secre_tail"/>
    <property type="match status" value="1"/>
</dbReference>
<reference evidence="3 4" key="1">
    <citation type="submission" date="2024-06" db="EMBL/GenBank/DDBJ databases">
        <title>Genomic Encyclopedia of Type Strains, Phase IV (KMG-IV): sequencing the most valuable type-strain genomes for metagenomic binning, comparative biology and taxonomic classification.</title>
        <authorList>
            <person name="Goeker M."/>
        </authorList>
    </citation>
    <scope>NUCLEOTIDE SEQUENCE [LARGE SCALE GENOMIC DNA]</scope>
    <source>
        <strain evidence="3 4">DSM 29388</strain>
    </source>
</reference>
<keyword evidence="4" id="KW-1185">Reference proteome</keyword>
<accession>A0ABV2LUD4</accession>
<keyword evidence="1" id="KW-0732">Signal</keyword>
<evidence type="ECO:0000256" key="1">
    <source>
        <dbReference type="ARBA" id="ARBA00022729"/>
    </source>
</evidence>
<protein>
    <recommendedName>
        <fullName evidence="2">Secretion system C-terminal sorting domain-containing protein</fullName>
    </recommendedName>
</protein>
<comment type="caution">
    <text evidence="3">The sequence shown here is derived from an EMBL/GenBank/DDBJ whole genome shotgun (WGS) entry which is preliminary data.</text>
</comment>
<dbReference type="Proteomes" id="UP001549146">
    <property type="component" value="Unassembled WGS sequence"/>
</dbReference>